<dbReference type="EMBL" id="FQUO01000002">
    <property type="protein sequence ID" value="SHE72206.1"/>
    <property type="molecule type" value="Genomic_DNA"/>
</dbReference>
<sequence>MVSQYPDLISFTPSATATRDGQGNWVEGVAGEAVQSSCRCEPASGNAQIMGVDGALISYASAVYLPQRCPELPQGASVTVTIQRDGQDPEIFTGTVKRFSRGQLNARAWL</sequence>
<organism evidence="1 2">
    <name type="scientific">Cnuella takakiae</name>
    <dbReference type="NCBI Taxonomy" id="1302690"/>
    <lineage>
        <taxon>Bacteria</taxon>
        <taxon>Pseudomonadati</taxon>
        <taxon>Bacteroidota</taxon>
        <taxon>Chitinophagia</taxon>
        <taxon>Chitinophagales</taxon>
        <taxon>Chitinophagaceae</taxon>
        <taxon>Cnuella</taxon>
    </lineage>
</organism>
<proteinExistence type="predicted"/>
<protein>
    <submittedName>
        <fullName evidence="1">Uncharacterized protein</fullName>
    </submittedName>
</protein>
<dbReference type="AlphaFoldDB" id="A0A1M4VT53"/>
<keyword evidence="2" id="KW-1185">Reference proteome</keyword>
<accession>A0A1M4VT53</accession>
<evidence type="ECO:0000313" key="1">
    <source>
        <dbReference type="EMBL" id="SHE72206.1"/>
    </source>
</evidence>
<dbReference type="RefSeq" id="WP_073040152.1">
    <property type="nucleotide sequence ID" value="NZ_FQUO01000002.1"/>
</dbReference>
<dbReference type="Proteomes" id="UP000184368">
    <property type="component" value="Unassembled WGS sequence"/>
</dbReference>
<evidence type="ECO:0000313" key="2">
    <source>
        <dbReference type="Proteomes" id="UP000184368"/>
    </source>
</evidence>
<name>A0A1M4VT53_9BACT</name>
<dbReference type="STRING" id="1302690.BUE76_11855"/>
<reference evidence="1 2" key="1">
    <citation type="submission" date="2016-11" db="EMBL/GenBank/DDBJ databases">
        <authorList>
            <person name="Jaros S."/>
            <person name="Januszkiewicz K."/>
            <person name="Wedrychowicz H."/>
        </authorList>
    </citation>
    <scope>NUCLEOTIDE SEQUENCE [LARGE SCALE GENOMIC DNA]</scope>
    <source>
        <strain evidence="1 2">DSM 26897</strain>
    </source>
</reference>
<gene>
    <name evidence="1" type="ORF">SAMN05444008_102375</name>
</gene>